<dbReference type="CDD" id="cd06170">
    <property type="entry name" value="LuxR_C_like"/>
    <property type="match status" value="1"/>
</dbReference>
<dbReference type="SUPFAM" id="SSF48452">
    <property type="entry name" value="TPR-like"/>
    <property type="match status" value="1"/>
</dbReference>
<dbReference type="Gene3D" id="1.25.40.10">
    <property type="entry name" value="Tetratricopeptide repeat domain"/>
    <property type="match status" value="1"/>
</dbReference>
<dbReference type="InterPro" id="IPR000792">
    <property type="entry name" value="Tscrpt_reg_LuxR_C"/>
</dbReference>
<dbReference type="Proteomes" id="UP000293289">
    <property type="component" value="Unassembled WGS sequence"/>
</dbReference>
<dbReference type="InterPro" id="IPR027417">
    <property type="entry name" value="P-loop_NTPase"/>
</dbReference>
<dbReference type="InterPro" id="IPR036388">
    <property type="entry name" value="WH-like_DNA-bd_sf"/>
</dbReference>
<dbReference type="Pfam" id="PF25873">
    <property type="entry name" value="WHD_MalT"/>
    <property type="match status" value="1"/>
</dbReference>
<dbReference type="SUPFAM" id="SSF46894">
    <property type="entry name" value="C-terminal effector domain of the bipartite response regulators"/>
    <property type="match status" value="1"/>
</dbReference>
<proteinExistence type="predicted"/>
<keyword evidence="3" id="KW-0804">Transcription</keyword>
<dbReference type="PANTHER" id="PTHR44688:SF16">
    <property type="entry name" value="DNA-BINDING TRANSCRIPTIONAL ACTIVATOR DEVR_DOSR"/>
    <property type="match status" value="1"/>
</dbReference>
<name>A0A4Q7MGL1_9MICO</name>
<evidence type="ECO:0000256" key="2">
    <source>
        <dbReference type="ARBA" id="ARBA00023125"/>
    </source>
</evidence>
<reference evidence="5 6" key="1">
    <citation type="submission" date="2019-02" db="EMBL/GenBank/DDBJ databases">
        <title>Genomic Encyclopedia of Type Strains, Phase IV (KMG-IV): sequencing the most valuable type-strain genomes for metagenomic binning, comparative biology and taxonomic classification.</title>
        <authorList>
            <person name="Goeker M."/>
        </authorList>
    </citation>
    <scope>NUCLEOTIDE SEQUENCE [LARGE SCALE GENOMIC DNA]</scope>
    <source>
        <strain evidence="5 6">DSM 43045</strain>
    </source>
</reference>
<dbReference type="GO" id="GO:0006355">
    <property type="term" value="P:regulation of DNA-templated transcription"/>
    <property type="evidence" value="ECO:0007669"/>
    <property type="project" value="InterPro"/>
</dbReference>
<dbReference type="Gene3D" id="1.10.10.10">
    <property type="entry name" value="Winged helix-like DNA-binding domain superfamily/Winged helix DNA-binding domain"/>
    <property type="match status" value="1"/>
</dbReference>
<dbReference type="RefSeq" id="WP_130353181.1">
    <property type="nucleotide sequence ID" value="NZ_SGWY01000002.1"/>
</dbReference>
<comment type="caution">
    <text evidence="5">The sequence shown here is derived from an EMBL/GenBank/DDBJ whole genome shotgun (WGS) entry which is preliminary data.</text>
</comment>
<feature type="domain" description="HTH luxR-type" evidence="4">
    <location>
        <begin position="681"/>
        <end position="746"/>
    </location>
</feature>
<protein>
    <submittedName>
        <fullName evidence="5">LuxR family maltose regulon positive regulatory protein</fullName>
    </submittedName>
</protein>
<dbReference type="SUPFAM" id="SSF52540">
    <property type="entry name" value="P-loop containing nucleoside triphosphate hydrolases"/>
    <property type="match status" value="1"/>
</dbReference>
<keyword evidence="6" id="KW-1185">Reference proteome</keyword>
<dbReference type="InterPro" id="IPR011990">
    <property type="entry name" value="TPR-like_helical_dom_sf"/>
</dbReference>
<keyword evidence="2" id="KW-0238">DNA-binding</keyword>
<dbReference type="PROSITE" id="PS50043">
    <property type="entry name" value="HTH_LUXR_2"/>
    <property type="match status" value="1"/>
</dbReference>
<sequence length="750" mass="80950">MFEEAPGSLTPGVELDQLLLDAKLSVPEPPARGSVSRARLIASARSSGRRVVGVTAPAGYGKSTLLAEWAHSEERPVAWVSLDRFDDDPAALLALLASAYASIAPGMDHLAVDVRGHGVSALGRAAPLLASALRAGSAPFVLMLDDLHEIRSPACHDVLGVVLAGIPRGSQLVAASRGEQPHLPRLRASGDTFEITATELAIDAAGASRIFAEAQVPLSPDDAVVVVERTEGWPVGVFLAAAIARDGGGDAPAVSGDDRYVADYLYRESLAKLPEHQQRFLRRTAVLDTFSATLCDAVLDSVDAQDVLRELEASDVFLVPLDRRREWFRYHALFREFLLGELRRVEPEAIVDLHLAAAAWFEEHGSPAMAIEHLLDNSTKRTRATHLVASVALMTYQTGQLTTVQRWFAELGDSAIEAYPPLAVLAGWISALTGQVNEADRWAALLDAASYDRRPNDGSASFASARAMLRSVMCADGPERAMADAEFAIAAEPTWSPWRDQALVLLGEAKLLSGDAAGAEAAFLECSASAGARDNTDVLIVSESELAVLAMDHGRWDEGADHVHAALGAIERRRMHDYATAVLAFAEAARLAMHRGDLDDVHRQLTRAMRARPMCTSAIPYLAVRVRLQLARVFWALNDHATARHLLREVDDILLHRPALGALVDEVSDFRRFVSSTEQPGATSGPPLTPAELRLLPYLQTHLSIREIGERLFISRNTVSSEVGSIYRKLGVSARSEAVERAMAMGLLGA</sequence>
<evidence type="ECO:0000259" key="4">
    <source>
        <dbReference type="PROSITE" id="PS50043"/>
    </source>
</evidence>
<evidence type="ECO:0000313" key="6">
    <source>
        <dbReference type="Proteomes" id="UP000293289"/>
    </source>
</evidence>
<organism evidence="5 6">
    <name type="scientific">Agromyces ramosus</name>
    <dbReference type="NCBI Taxonomy" id="33879"/>
    <lineage>
        <taxon>Bacteria</taxon>
        <taxon>Bacillati</taxon>
        <taxon>Actinomycetota</taxon>
        <taxon>Actinomycetes</taxon>
        <taxon>Micrococcales</taxon>
        <taxon>Microbacteriaceae</taxon>
        <taxon>Agromyces</taxon>
    </lineage>
</organism>
<dbReference type="AlphaFoldDB" id="A0A4Q7MGL1"/>
<dbReference type="OrthoDB" id="134985at2"/>
<evidence type="ECO:0000256" key="1">
    <source>
        <dbReference type="ARBA" id="ARBA00023015"/>
    </source>
</evidence>
<dbReference type="InterPro" id="IPR016032">
    <property type="entry name" value="Sig_transdc_resp-reg_C-effctor"/>
</dbReference>
<gene>
    <name evidence="5" type="ORF">EV187_2350</name>
</gene>
<keyword evidence="1" id="KW-0805">Transcription regulation</keyword>
<dbReference type="InterPro" id="IPR059106">
    <property type="entry name" value="WHD_MalT"/>
</dbReference>
<dbReference type="PANTHER" id="PTHR44688">
    <property type="entry name" value="DNA-BINDING TRANSCRIPTIONAL ACTIVATOR DEVR_DOSR"/>
    <property type="match status" value="1"/>
</dbReference>
<evidence type="ECO:0000313" key="5">
    <source>
        <dbReference type="EMBL" id="RZS66613.1"/>
    </source>
</evidence>
<dbReference type="EMBL" id="SGWY01000002">
    <property type="protein sequence ID" value="RZS66613.1"/>
    <property type="molecule type" value="Genomic_DNA"/>
</dbReference>
<accession>A0A4Q7MGL1</accession>
<dbReference type="Gene3D" id="3.40.50.300">
    <property type="entry name" value="P-loop containing nucleotide triphosphate hydrolases"/>
    <property type="match status" value="1"/>
</dbReference>
<dbReference type="SMART" id="SM00421">
    <property type="entry name" value="HTH_LUXR"/>
    <property type="match status" value="1"/>
</dbReference>
<evidence type="ECO:0000256" key="3">
    <source>
        <dbReference type="ARBA" id="ARBA00023163"/>
    </source>
</evidence>
<dbReference type="GO" id="GO:0003677">
    <property type="term" value="F:DNA binding"/>
    <property type="evidence" value="ECO:0007669"/>
    <property type="project" value="UniProtKB-KW"/>
</dbReference>
<dbReference type="Pfam" id="PF00196">
    <property type="entry name" value="GerE"/>
    <property type="match status" value="1"/>
</dbReference>